<comment type="caution">
    <text evidence="8">The sequence shown here is derived from an EMBL/GenBank/DDBJ whole genome shotgun (WGS) entry which is preliminary data.</text>
</comment>
<evidence type="ECO:0000256" key="3">
    <source>
        <dbReference type="ARBA" id="ARBA00022475"/>
    </source>
</evidence>
<keyword evidence="4 7" id="KW-0812">Transmembrane</keyword>
<comment type="subcellular location">
    <subcellularLocation>
        <location evidence="1">Membrane</location>
        <topology evidence="1">Multi-pass membrane protein</topology>
    </subcellularLocation>
</comment>
<evidence type="ECO:0000313" key="9">
    <source>
        <dbReference type="Proteomes" id="UP000824089"/>
    </source>
</evidence>
<dbReference type="EMBL" id="DVMM01000032">
    <property type="protein sequence ID" value="HIU28976.1"/>
    <property type="molecule type" value="Genomic_DNA"/>
</dbReference>
<evidence type="ECO:0000256" key="7">
    <source>
        <dbReference type="SAM" id="Phobius"/>
    </source>
</evidence>
<gene>
    <name evidence="8" type="ORF">IAD50_01630</name>
</gene>
<feature type="transmembrane region" description="Helical" evidence="7">
    <location>
        <begin position="85"/>
        <end position="104"/>
    </location>
</feature>
<feature type="transmembrane region" description="Helical" evidence="7">
    <location>
        <begin position="47"/>
        <end position="65"/>
    </location>
</feature>
<organism evidence="8 9">
    <name type="scientific">Candidatus Egerieisoma faecipullorum</name>
    <dbReference type="NCBI Taxonomy" id="2840963"/>
    <lineage>
        <taxon>Bacteria</taxon>
        <taxon>Bacillati</taxon>
        <taxon>Bacillota</taxon>
        <taxon>Clostridia</taxon>
        <taxon>Eubacteriales</taxon>
        <taxon>Clostridiaceae</taxon>
        <taxon>Clostridiaceae incertae sedis</taxon>
        <taxon>Candidatus Egerieisoma</taxon>
    </lineage>
</organism>
<keyword evidence="5 7" id="KW-1133">Transmembrane helix</keyword>
<keyword evidence="3" id="KW-1003">Cell membrane</keyword>
<feature type="transmembrane region" description="Helical" evidence="7">
    <location>
        <begin position="145"/>
        <end position="171"/>
    </location>
</feature>
<name>A0A9D1I6D2_9CLOT</name>
<evidence type="ECO:0000313" key="8">
    <source>
        <dbReference type="EMBL" id="HIU28976.1"/>
    </source>
</evidence>
<dbReference type="GO" id="GO:0055085">
    <property type="term" value="P:transmembrane transport"/>
    <property type="evidence" value="ECO:0007669"/>
    <property type="project" value="InterPro"/>
</dbReference>
<evidence type="ECO:0000256" key="5">
    <source>
        <dbReference type="ARBA" id="ARBA00022989"/>
    </source>
</evidence>
<evidence type="ECO:0000256" key="4">
    <source>
        <dbReference type="ARBA" id="ARBA00022692"/>
    </source>
</evidence>
<dbReference type="Pfam" id="PF03547">
    <property type="entry name" value="Mem_trans"/>
    <property type="match status" value="1"/>
</dbReference>
<dbReference type="AlphaFoldDB" id="A0A9D1I6D2"/>
<dbReference type="PANTHER" id="PTHR36838:SF1">
    <property type="entry name" value="SLR1864 PROTEIN"/>
    <property type="match status" value="1"/>
</dbReference>
<reference evidence="8" key="2">
    <citation type="journal article" date="2021" name="PeerJ">
        <title>Extensive microbial diversity within the chicken gut microbiome revealed by metagenomics and culture.</title>
        <authorList>
            <person name="Gilroy R."/>
            <person name="Ravi A."/>
            <person name="Getino M."/>
            <person name="Pursley I."/>
            <person name="Horton D.L."/>
            <person name="Alikhan N.F."/>
            <person name="Baker D."/>
            <person name="Gharbi K."/>
            <person name="Hall N."/>
            <person name="Watson M."/>
            <person name="Adriaenssens E.M."/>
            <person name="Foster-Nyarko E."/>
            <person name="Jarju S."/>
            <person name="Secka A."/>
            <person name="Antonio M."/>
            <person name="Oren A."/>
            <person name="Chaudhuri R.R."/>
            <person name="La Ragione R."/>
            <person name="Hildebrand F."/>
            <person name="Pallen M.J."/>
        </authorList>
    </citation>
    <scope>NUCLEOTIDE SEQUENCE</scope>
    <source>
        <strain evidence="8">CHK195-4489</strain>
    </source>
</reference>
<sequence>FPLFEALFGDIGVLYALFFNIGNDLLLWTLGVYLAGKHKGSGIANGLKHIFNANMIMFLVGTVLVLTKVSEKLRGGVLYQTVDMIGAATSPLSMLFIGLVLAGAKSGFFKNMGKKLVVVMMSVQKLLIAPILIGAILLFAVKQGWISDVVMMVAVMQFAMPVGTLTVSIAAEYDSDYEMAAQGVFVSTLLSIVTLPLIAYLIKLVL</sequence>
<protein>
    <submittedName>
        <fullName evidence="8">AEC family transporter</fullName>
    </submittedName>
</protein>
<feature type="transmembrane region" description="Helical" evidence="7">
    <location>
        <begin position="116"/>
        <end position="139"/>
    </location>
</feature>
<evidence type="ECO:0000256" key="2">
    <source>
        <dbReference type="ARBA" id="ARBA00022448"/>
    </source>
</evidence>
<feature type="transmembrane region" description="Helical" evidence="7">
    <location>
        <begin position="183"/>
        <end position="202"/>
    </location>
</feature>
<evidence type="ECO:0000256" key="6">
    <source>
        <dbReference type="ARBA" id="ARBA00023136"/>
    </source>
</evidence>
<feature type="transmembrane region" description="Helical" evidence="7">
    <location>
        <begin position="12"/>
        <end position="35"/>
    </location>
</feature>
<accession>A0A9D1I6D2</accession>
<feature type="non-terminal residue" evidence="8">
    <location>
        <position position="1"/>
    </location>
</feature>
<evidence type="ECO:0000256" key="1">
    <source>
        <dbReference type="ARBA" id="ARBA00004141"/>
    </source>
</evidence>
<dbReference type="GO" id="GO:0016020">
    <property type="term" value="C:membrane"/>
    <property type="evidence" value="ECO:0007669"/>
    <property type="project" value="UniProtKB-SubCell"/>
</dbReference>
<keyword evidence="6 7" id="KW-0472">Membrane</keyword>
<dbReference type="Proteomes" id="UP000824089">
    <property type="component" value="Unassembled WGS sequence"/>
</dbReference>
<keyword evidence="2" id="KW-0813">Transport</keyword>
<reference evidence="8" key="1">
    <citation type="submission" date="2020-10" db="EMBL/GenBank/DDBJ databases">
        <authorList>
            <person name="Gilroy R."/>
        </authorList>
    </citation>
    <scope>NUCLEOTIDE SEQUENCE</scope>
    <source>
        <strain evidence="8">CHK195-4489</strain>
    </source>
</reference>
<proteinExistence type="predicted"/>
<dbReference type="PANTHER" id="PTHR36838">
    <property type="entry name" value="AUXIN EFFLUX CARRIER FAMILY PROTEIN"/>
    <property type="match status" value="1"/>
</dbReference>
<dbReference type="InterPro" id="IPR004776">
    <property type="entry name" value="Mem_transp_PIN-like"/>
</dbReference>